<keyword evidence="3" id="KW-1185">Reference proteome</keyword>
<dbReference type="Pfam" id="PF12680">
    <property type="entry name" value="SnoaL_2"/>
    <property type="match status" value="1"/>
</dbReference>
<comment type="caution">
    <text evidence="2">The sequence shown here is derived from an EMBL/GenBank/DDBJ whole genome shotgun (WGS) entry which is preliminary data.</text>
</comment>
<dbReference type="EMBL" id="MSDO01000014">
    <property type="protein sequence ID" value="OLO04141.1"/>
    <property type="molecule type" value="Genomic_DNA"/>
</dbReference>
<name>A0A1Q8SRV8_9GAMM</name>
<dbReference type="InterPro" id="IPR032710">
    <property type="entry name" value="NTF2-like_dom_sf"/>
</dbReference>
<dbReference type="AlphaFoldDB" id="A0A1Q8SRV8"/>
<organism evidence="2 3">
    <name type="scientific">Salinicola socius</name>
    <dbReference type="NCBI Taxonomy" id="404433"/>
    <lineage>
        <taxon>Bacteria</taxon>
        <taxon>Pseudomonadati</taxon>
        <taxon>Pseudomonadota</taxon>
        <taxon>Gammaproteobacteria</taxon>
        <taxon>Oceanospirillales</taxon>
        <taxon>Halomonadaceae</taxon>
        <taxon>Salinicola</taxon>
    </lineage>
</organism>
<sequence length="147" mass="16945">MVITPETPSTESVTHFCALFQPLTADGLPALAECYSDDVDFTDPLHHHVGRDDLMAYYAKLMEGVQHCHFDFHTRQSVDDTSFLTWTMQLAHPRLRNGRNVTVAGCSHLQWRGQRVCRHRDYFDVGAMLYEHLPVMGWMVRGVKKRL</sequence>
<dbReference type="OrthoDB" id="1115105at2"/>
<dbReference type="STRING" id="404433.BTW07_10960"/>
<dbReference type="RefSeq" id="WP_075570218.1">
    <property type="nucleotide sequence ID" value="NZ_MSDO01000014.1"/>
</dbReference>
<feature type="domain" description="SnoaL-like" evidence="1">
    <location>
        <begin position="20"/>
        <end position="119"/>
    </location>
</feature>
<reference evidence="2 3" key="1">
    <citation type="submission" date="2016-12" db="EMBL/GenBank/DDBJ databases">
        <title>Draft genome sequences of strains Salinicola socius SMB35, Salinicola sp. MH3R3-1 and Chromohalobacter sp. SMB17 from the Verkhnekamsk potash mining region of Russia.</title>
        <authorList>
            <person name="Mavrodi D.V."/>
            <person name="Olsson B.E."/>
            <person name="Korsakova E.S."/>
            <person name="Pyankova A."/>
            <person name="Mavrodi O.V."/>
            <person name="Plotnikova E.G."/>
        </authorList>
    </citation>
    <scope>NUCLEOTIDE SEQUENCE [LARGE SCALE GENOMIC DNA]</scope>
    <source>
        <strain evidence="2 3">SMB35</strain>
    </source>
</reference>
<gene>
    <name evidence="2" type="ORF">BTW07_10960</name>
</gene>
<accession>A0A1Q8SRV8</accession>
<dbReference type="InterPro" id="IPR037401">
    <property type="entry name" value="SnoaL-like"/>
</dbReference>
<dbReference type="Gene3D" id="3.10.450.50">
    <property type="match status" value="1"/>
</dbReference>
<evidence type="ECO:0000313" key="2">
    <source>
        <dbReference type="EMBL" id="OLO04141.1"/>
    </source>
</evidence>
<proteinExistence type="predicted"/>
<protein>
    <recommendedName>
        <fullName evidence="1">SnoaL-like domain-containing protein</fullName>
    </recommendedName>
</protein>
<evidence type="ECO:0000259" key="1">
    <source>
        <dbReference type="Pfam" id="PF12680"/>
    </source>
</evidence>
<dbReference type="Proteomes" id="UP000186878">
    <property type="component" value="Unassembled WGS sequence"/>
</dbReference>
<evidence type="ECO:0000313" key="3">
    <source>
        <dbReference type="Proteomes" id="UP000186878"/>
    </source>
</evidence>
<dbReference type="SUPFAM" id="SSF54427">
    <property type="entry name" value="NTF2-like"/>
    <property type="match status" value="1"/>
</dbReference>